<evidence type="ECO:0000259" key="8">
    <source>
        <dbReference type="Pfam" id="PF04138"/>
    </source>
</evidence>
<keyword evidence="3 7" id="KW-0812">Transmembrane</keyword>
<name>A0ABN1ZMF4_9ACTN</name>
<dbReference type="InterPro" id="IPR051401">
    <property type="entry name" value="GtrA_CellWall_Glycosyl"/>
</dbReference>
<dbReference type="Pfam" id="PF04138">
    <property type="entry name" value="GtrA_DPMS_TM"/>
    <property type="match status" value="1"/>
</dbReference>
<accession>A0ABN1ZMF4</accession>
<protein>
    <recommendedName>
        <fullName evidence="8">GtrA/DPMS transmembrane domain-containing protein</fullName>
    </recommendedName>
</protein>
<comment type="caution">
    <text evidence="9">The sequence shown here is derived from an EMBL/GenBank/DDBJ whole genome shotgun (WGS) entry which is preliminary data.</text>
</comment>
<comment type="subcellular location">
    <subcellularLocation>
        <location evidence="1">Membrane</location>
        <topology evidence="1">Multi-pass membrane protein</topology>
    </subcellularLocation>
</comment>
<evidence type="ECO:0000313" key="10">
    <source>
        <dbReference type="Proteomes" id="UP001500443"/>
    </source>
</evidence>
<feature type="transmembrane region" description="Helical" evidence="7">
    <location>
        <begin position="83"/>
        <end position="105"/>
    </location>
</feature>
<dbReference type="Proteomes" id="UP001500443">
    <property type="component" value="Unassembled WGS sequence"/>
</dbReference>
<sequence>MSARHPAVSRLRRLSREVAEFAAVGGLGVLVNLAVFNLVRNTTELPVVRCSMIATAVAIVFNYIGFRYFTYRDRDKTRPPREFTLFLVFSSAGLVIENGVLYVATYGFDWDTPLQNNIFKFLGIGVASLFRFWSYRSWVFRVVPAASPVPAGGTGEAGEPGDIAPAGEVQIPGSRREPKEPGEPEEPGAQEEAVVARG</sequence>
<dbReference type="InterPro" id="IPR007267">
    <property type="entry name" value="GtrA_DPMS_TM"/>
</dbReference>
<comment type="similarity">
    <text evidence="2">Belongs to the GtrA family.</text>
</comment>
<feature type="transmembrane region" description="Helical" evidence="7">
    <location>
        <begin position="21"/>
        <end position="39"/>
    </location>
</feature>
<dbReference type="RefSeq" id="WP_344293743.1">
    <property type="nucleotide sequence ID" value="NZ_BAAAPF010000296.1"/>
</dbReference>
<gene>
    <name evidence="9" type="ORF">GCM10009802_57280</name>
</gene>
<evidence type="ECO:0000256" key="5">
    <source>
        <dbReference type="ARBA" id="ARBA00023136"/>
    </source>
</evidence>
<evidence type="ECO:0000313" key="9">
    <source>
        <dbReference type="EMBL" id="GAA1501142.1"/>
    </source>
</evidence>
<feature type="region of interest" description="Disordered" evidence="6">
    <location>
        <begin position="151"/>
        <end position="198"/>
    </location>
</feature>
<evidence type="ECO:0000256" key="2">
    <source>
        <dbReference type="ARBA" id="ARBA00009399"/>
    </source>
</evidence>
<evidence type="ECO:0000256" key="4">
    <source>
        <dbReference type="ARBA" id="ARBA00022989"/>
    </source>
</evidence>
<keyword evidence="5 7" id="KW-0472">Membrane</keyword>
<evidence type="ECO:0000256" key="7">
    <source>
        <dbReference type="SAM" id="Phobius"/>
    </source>
</evidence>
<keyword evidence="10" id="KW-1185">Reference proteome</keyword>
<reference evidence="9 10" key="1">
    <citation type="journal article" date="2019" name="Int. J. Syst. Evol. Microbiol.">
        <title>The Global Catalogue of Microorganisms (GCM) 10K type strain sequencing project: providing services to taxonomists for standard genome sequencing and annotation.</title>
        <authorList>
            <consortium name="The Broad Institute Genomics Platform"/>
            <consortium name="The Broad Institute Genome Sequencing Center for Infectious Disease"/>
            <person name="Wu L."/>
            <person name="Ma J."/>
        </authorList>
    </citation>
    <scope>NUCLEOTIDE SEQUENCE [LARGE SCALE GENOMIC DNA]</scope>
    <source>
        <strain evidence="9 10">JCM 15481</strain>
    </source>
</reference>
<dbReference type="PANTHER" id="PTHR38459:SF1">
    <property type="entry name" value="PROPHAGE BACTOPRENOL-LINKED GLUCOSE TRANSLOCASE HOMOLOG"/>
    <property type="match status" value="1"/>
</dbReference>
<feature type="transmembrane region" description="Helical" evidence="7">
    <location>
        <begin position="117"/>
        <end position="134"/>
    </location>
</feature>
<feature type="domain" description="GtrA/DPMS transmembrane" evidence="8">
    <location>
        <begin position="21"/>
        <end position="140"/>
    </location>
</feature>
<keyword evidence="4 7" id="KW-1133">Transmembrane helix</keyword>
<dbReference type="PANTHER" id="PTHR38459">
    <property type="entry name" value="PROPHAGE BACTOPRENOL-LINKED GLUCOSE TRANSLOCASE HOMOLOG"/>
    <property type="match status" value="1"/>
</dbReference>
<evidence type="ECO:0000256" key="6">
    <source>
        <dbReference type="SAM" id="MobiDB-lite"/>
    </source>
</evidence>
<feature type="transmembrane region" description="Helical" evidence="7">
    <location>
        <begin position="51"/>
        <end position="71"/>
    </location>
</feature>
<dbReference type="EMBL" id="BAAAPF010000296">
    <property type="protein sequence ID" value="GAA1501142.1"/>
    <property type="molecule type" value="Genomic_DNA"/>
</dbReference>
<proteinExistence type="inferred from homology"/>
<organism evidence="9 10">
    <name type="scientific">Streptomyces synnematoformans</name>
    <dbReference type="NCBI Taxonomy" id="415721"/>
    <lineage>
        <taxon>Bacteria</taxon>
        <taxon>Bacillati</taxon>
        <taxon>Actinomycetota</taxon>
        <taxon>Actinomycetes</taxon>
        <taxon>Kitasatosporales</taxon>
        <taxon>Streptomycetaceae</taxon>
        <taxon>Streptomyces</taxon>
    </lineage>
</organism>
<evidence type="ECO:0000256" key="3">
    <source>
        <dbReference type="ARBA" id="ARBA00022692"/>
    </source>
</evidence>
<evidence type="ECO:0000256" key="1">
    <source>
        <dbReference type="ARBA" id="ARBA00004141"/>
    </source>
</evidence>